<dbReference type="InterPro" id="IPR006501">
    <property type="entry name" value="Pectinesterase_inhib_dom"/>
</dbReference>
<dbReference type="EMBL" id="JASCZI010272510">
    <property type="protein sequence ID" value="MED6222533.1"/>
    <property type="molecule type" value="Genomic_DNA"/>
</dbReference>
<dbReference type="Pfam" id="PF04043">
    <property type="entry name" value="PMEI"/>
    <property type="match status" value="1"/>
</dbReference>
<feature type="chain" id="PRO_5045058005" description="Pectinesterase inhibitor domain-containing protein" evidence="4">
    <location>
        <begin position="27"/>
        <end position="214"/>
    </location>
</feature>
<reference evidence="6 7" key="1">
    <citation type="journal article" date="2023" name="Plants (Basel)">
        <title>Bridging the Gap: Combining Genomics and Transcriptomics Approaches to Understand Stylosanthes scabra, an Orphan Legume from the Brazilian Caatinga.</title>
        <authorList>
            <person name="Ferreira-Neto J.R.C."/>
            <person name="da Silva M.D."/>
            <person name="Binneck E."/>
            <person name="de Melo N.F."/>
            <person name="da Silva R.H."/>
            <person name="de Melo A.L.T.M."/>
            <person name="Pandolfi V."/>
            <person name="Bustamante F.O."/>
            <person name="Brasileiro-Vidal A.C."/>
            <person name="Benko-Iseppon A.M."/>
        </authorList>
    </citation>
    <scope>NUCLEOTIDE SEQUENCE [LARGE SCALE GENOMIC DNA]</scope>
    <source>
        <tissue evidence="6">Leaves</tissue>
    </source>
</reference>
<comment type="caution">
    <text evidence="6">The sequence shown here is derived from an EMBL/GenBank/DDBJ whole genome shotgun (WGS) entry which is preliminary data.</text>
</comment>
<accession>A0ABU6ZKN2</accession>
<evidence type="ECO:0000256" key="3">
    <source>
        <dbReference type="ARBA" id="ARBA00038471"/>
    </source>
</evidence>
<evidence type="ECO:0000313" key="6">
    <source>
        <dbReference type="EMBL" id="MED6222533.1"/>
    </source>
</evidence>
<dbReference type="SUPFAM" id="SSF101148">
    <property type="entry name" value="Plant invertase/pectin methylesterase inhibitor"/>
    <property type="match status" value="1"/>
</dbReference>
<dbReference type="NCBIfam" id="TIGR01614">
    <property type="entry name" value="PME_inhib"/>
    <property type="match status" value="1"/>
</dbReference>
<name>A0ABU6ZKN2_9FABA</name>
<evidence type="ECO:0000256" key="4">
    <source>
        <dbReference type="SAM" id="SignalP"/>
    </source>
</evidence>
<keyword evidence="2" id="KW-1015">Disulfide bond</keyword>
<evidence type="ECO:0000256" key="1">
    <source>
        <dbReference type="ARBA" id="ARBA00022729"/>
    </source>
</evidence>
<comment type="similarity">
    <text evidence="3">Belongs to the PMEI family.</text>
</comment>
<feature type="signal peptide" evidence="4">
    <location>
        <begin position="1"/>
        <end position="26"/>
    </location>
</feature>
<feature type="domain" description="Pectinesterase inhibitor" evidence="5">
    <location>
        <begin position="41"/>
        <end position="184"/>
    </location>
</feature>
<dbReference type="SMART" id="SM00856">
    <property type="entry name" value="PMEI"/>
    <property type="match status" value="1"/>
</dbReference>
<proteinExistence type="inferred from homology"/>
<keyword evidence="1 4" id="KW-0732">Signal</keyword>
<evidence type="ECO:0000259" key="5">
    <source>
        <dbReference type="SMART" id="SM00856"/>
    </source>
</evidence>
<sequence>MASFMSRTTLFIVVVLTAAVFATADAIPVSRNFHIVQHRLDLSEEIGKFCQNTTNSTLCSKILQPHFESDHFDQYKALDITLDATNDQAKLTLDAIQTLSANKDTPKTTKDSLKICKGQYKNILDSVKETKATLASKNIFDAKFKASAILSFYESCKDSFDGAPVPFAEQAEPVFDLGGNCLDIIAAIQTTLPAAPVVMNSPPSQYSNVIGPVS</sequence>
<dbReference type="CDD" id="cd15800">
    <property type="entry name" value="PMEI-like_2"/>
    <property type="match status" value="1"/>
</dbReference>
<dbReference type="PANTHER" id="PTHR36710:SF18">
    <property type="entry name" value="PECTINESTERASE INHIBITOR 5-RELATED"/>
    <property type="match status" value="1"/>
</dbReference>
<dbReference type="InterPro" id="IPR035513">
    <property type="entry name" value="Invertase/methylesterase_inhib"/>
</dbReference>
<keyword evidence="7" id="KW-1185">Reference proteome</keyword>
<dbReference type="Gene3D" id="1.20.140.40">
    <property type="entry name" value="Invertase/pectin methylesterase inhibitor family protein"/>
    <property type="match status" value="1"/>
</dbReference>
<evidence type="ECO:0000313" key="7">
    <source>
        <dbReference type="Proteomes" id="UP001341840"/>
    </source>
</evidence>
<evidence type="ECO:0000256" key="2">
    <source>
        <dbReference type="ARBA" id="ARBA00023157"/>
    </source>
</evidence>
<gene>
    <name evidence="6" type="ORF">PIB30_065320</name>
</gene>
<dbReference type="PANTHER" id="PTHR36710">
    <property type="entry name" value="PECTINESTERASE INHIBITOR-LIKE"/>
    <property type="match status" value="1"/>
</dbReference>
<dbReference type="Proteomes" id="UP001341840">
    <property type="component" value="Unassembled WGS sequence"/>
</dbReference>
<dbReference type="InterPro" id="IPR052421">
    <property type="entry name" value="PCW_Enzyme_Inhibitor"/>
</dbReference>
<protein>
    <recommendedName>
        <fullName evidence="5">Pectinesterase inhibitor domain-containing protein</fullName>
    </recommendedName>
</protein>
<organism evidence="6 7">
    <name type="scientific">Stylosanthes scabra</name>
    <dbReference type="NCBI Taxonomy" id="79078"/>
    <lineage>
        <taxon>Eukaryota</taxon>
        <taxon>Viridiplantae</taxon>
        <taxon>Streptophyta</taxon>
        <taxon>Embryophyta</taxon>
        <taxon>Tracheophyta</taxon>
        <taxon>Spermatophyta</taxon>
        <taxon>Magnoliopsida</taxon>
        <taxon>eudicotyledons</taxon>
        <taxon>Gunneridae</taxon>
        <taxon>Pentapetalae</taxon>
        <taxon>rosids</taxon>
        <taxon>fabids</taxon>
        <taxon>Fabales</taxon>
        <taxon>Fabaceae</taxon>
        <taxon>Papilionoideae</taxon>
        <taxon>50 kb inversion clade</taxon>
        <taxon>dalbergioids sensu lato</taxon>
        <taxon>Dalbergieae</taxon>
        <taxon>Pterocarpus clade</taxon>
        <taxon>Stylosanthes</taxon>
    </lineage>
</organism>